<evidence type="ECO:0000313" key="1">
    <source>
        <dbReference type="EMBL" id="KPM05325.1"/>
    </source>
</evidence>
<name>A0A132A3Y1_SARSC</name>
<reference evidence="1 2" key="1">
    <citation type="journal article" date="2015" name="Parasit. Vectors">
        <title>Draft genome of the scabies mite.</title>
        <authorList>
            <person name="Rider S.D.Jr."/>
            <person name="Morgan M.S."/>
            <person name="Arlian L.G."/>
        </authorList>
    </citation>
    <scope>NUCLEOTIDE SEQUENCE [LARGE SCALE GENOMIC DNA]</scope>
    <source>
        <strain evidence="1">Arlian Lab</strain>
    </source>
</reference>
<sequence>MKGLHIFVLLITNIKSTIGIGPIEFPDVYLEEIVYSNHLKKIPLDEHVPKGHKYAYKPSWGFPQNCSQIVDKEDYNKLYILYLKCQQHYASLWGITKGLMLTETKEFCCYAIEVLECESKPIGICNPTFAMMNIRETRRVFHQYCNHIWEECKLEKSKTEVILMIVLSIITIGGMISGISYCCCRSAFCGKLNVVLDSIGLGYFTYTTIADLKESIRKCRKRGEFDIDDFIPAIFNQKHVLINNRTFIAITKSKQFNLFKDVDSSPNDSDHIGGDDNEIDDADNNIGNRSILCNNNIDSKGNGSRSKDMVRY</sequence>
<accession>A0A132A3Y1</accession>
<dbReference type="AlphaFoldDB" id="A0A132A3Y1"/>
<comment type="caution">
    <text evidence="1">The sequence shown here is derived from an EMBL/GenBank/DDBJ whole genome shotgun (WGS) entry which is preliminary data.</text>
</comment>
<organism evidence="1 2">
    <name type="scientific">Sarcoptes scabiei</name>
    <name type="common">Itch mite</name>
    <name type="synonym">Acarus scabiei</name>
    <dbReference type="NCBI Taxonomy" id="52283"/>
    <lineage>
        <taxon>Eukaryota</taxon>
        <taxon>Metazoa</taxon>
        <taxon>Ecdysozoa</taxon>
        <taxon>Arthropoda</taxon>
        <taxon>Chelicerata</taxon>
        <taxon>Arachnida</taxon>
        <taxon>Acari</taxon>
        <taxon>Acariformes</taxon>
        <taxon>Sarcoptiformes</taxon>
        <taxon>Astigmata</taxon>
        <taxon>Psoroptidia</taxon>
        <taxon>Sarcoptoidea</taxon>
        <taxon>Sarcoptidae</taxon>
        <taxon>Sarcoptinae</taxon>
        <taxon>Sarcoptes</taxon>
    </lineage>
</organism>
<dbReference type="VEuPathDB" id="VectorBase:SSCA008454"/>
<gene>
    <name evidence="1" type="ORF">QR98_0037860</name>
</gene>
<evidence type="ECO:0000313" key="2">
    <source>
        <dbReference type="Proteomes" id="UP000616769"/>
    </source>
</evidence>
<protein>
    <submittedName>
        <fullName evidence="1">Uncharacterized protein</fullName>
    </submittedName>
</protein>
<proteinExistence type="predicted"/>
<dbReference type="OrthoDB" id="6510628at2759"/>
<dbReference type="EMBL" id="JXLN01010210">
    <property type="protein sequence ID" value="KPM05325.1"/>
    <property type="molecule type" value="Genomic_DNA"/>
</dbReference>
<dbReference type="Proteomes" id="UP000616769">
    <property type="component" value="Unassembled WGS sequence"/>
</dbReference>